<dbReference type="KEGG" id="xor:XOC_0036"/>
<protein>
    <recommendedName>
        <fullName evidence="3">TonB C-terminal domain-containing protein</fullName>
    </recommendedName>
</protein>
<dbReference type="HOGENOM" id="CLU_2958593_0_0_6"/>
<name>G7THW9_XANOB</name>
<sequence length="59" mass="6576">MKVNAQGKVTEVSVVTAEGVGLKLRDRAIAAGYLSLFFPDKQRESKPLVWRRKLSFAPD</sequence>
<dbReference type="AlphaFoldDB" id="G7THW9"/>
<accession>G7THW9</accession>
<dbReference type="EMBL" id="CP003057">
    <property type="protein sequence ID" value="AEQ94303.1"/>
    <property type="molecule type" value="Genomic_DNA"/>
</dbReference>
<dbReference type="Proteomes" id="UP000008851">
    <property type="component" value="Chromosome"/>
</dbReference>
<gene>
    <name evidence="1" type="ORF">XOC_0036</name>
</gene>
<reference evidence="1 2" key="1">
    <citation type="journal article" date="2011" name="J. Bacteriol.">
        <title>Two new complete genome sequences offer insight into host and tissue specificity of plant pathogenic Xanthomonas spp.</title>
        <authorList>
            <person name="Bogdanove A.J."/>
            <person name="Koebnik R."/>
            <person name="Lu H."/>
            <person name="Furutani A."/>
            <person name="Angiuoli S.V."/>
            <person name="Patil P.B."/>
            <person name="Van Sluys M.A."/>
            <person name="Ryan R.P."/>
            <person name="Meyer D.F."/>
            <person name="Han S.W."/>
            <person name="Aparna G."/>
            <person name="Rajaram M."/>
            <person name="Delcher A.L."/>
            <person name="Phillippy A.M."/>
            <person name="Puiu D."/>
            <person name="Schatz M.C."/>
            <person name="Shumway M."/>
            <person name="Sommer D.D."/>
            <person name="Trapnell C."/>
            <person name="Benahmed F."/>
            <person name="Dimitrov G."/>
            <person name="Madupu R."/>
            <person name="Radune D."/>
            <person name="Sullivan S."/>
            <person name="Jha G."/>
            <person name="Ishihara H."/>
            <person name="Lee S.W."/>
            <person name="Pandey A."/>
            <person name="Sharma V."/>
            <person name="Sriariyanun M."/>
            <person name="Szurek B."/>
            <person name="Vera-Cruz C.M."/>
            <person name="Dorman K.S."/>
            <person name="Ronald P.C."/>
            <person name="Verdier V."/>
            <person name="Dow J.M."/>
            <person name="Sonti R.V."/>
            <person name="Tsuge S."/>
            <person name="Brendel V.P."/>
            <person name="Rabinowicz P.D."/>
            <person name="Leach J.E."/>
            <person name="White F.F."/>
            <person name="Salzberg S.L."/>
        </authorList>
    </citation>
    <scope>NUCLEOTIDE SEQUENCE [LARGE SCALE GENOMIC DNA]</scope>
    <source>
        <strain evidence="1 2">BLS256</strain>
    </source>
</reference>
<evidence type="ECO:0000313" key="1">
    <source>
        <dbReference type="EMBL" id="AEQ94303.1"/>
    </source>
</evidence>
<evidence type="ECO:0008006" key="3">
    <source>
        <dbReference type="Google" id="ProtNLM"/>
    </source>
</evidence>
<proteinExistence type="predicted"/>
<organism evidence="1 2">
    <name type="scientific">Xanthomonas oryzae pv. oryzicola (strain BLS256)</name>
    <dbReference type="NCBI Taxonomy" id="383407"/>
    <lineage>
        <taxon>Bacteria</taxon>
        <taxon>Pseudomonadati</taxon>
        <taxon>Pseudomonadota</taxon>
        <taxon>Gammaproteobacteria</taxon>
        <taxon>Lysobacterales</taxon>
        <taxon>Lysobacteraceae</taxon>
        <taxon>Xanthomonas</taxon>
    </lineage>
</organism>
<evidence type="ECO:0000313" key="2">
    <source>
        <dbReference type="Proteomes" id="UP000008851"/>
    </source>
</evidence>